<dbReference type="OMA" id="MIIYEQN"/>
<proteinExistence type="predicted"/>
<dbReference type="PANTHER" id="PTHR19920:SF0">
    <property type="entry name" value="CYTOSOLIC IRON-SULFUR PROTEIN ASSEMBLY PROTEIN CIAO1-RELATED"/>
    <property type="match status" value="1"/>
</dbReference>
<comment type="caution">
    <text evidence="2">The sequence shown here is derived from an EMBL/GenBank/DDBJ whole genome shotgun (WGS) entry which is preliminary data.</text>
</comment>
<dbReference type="EMBL" id="CAJJDP010000161">
    <property type="protein sequence ID" value="CAD8212720.1"/>
    <property type="molecule type" value="Genomic_DNA"/>
</dbReference>
<organism evidence="2 3">
    <name type="scientific">Paramecium octaurelia</name>
    <dbReference type="NCBI Taxonomy" id="43137"/>
    <lineage>
        <taxon>Eukaryota</taxon>
        <taxon>Sar</taxon>
        <taxon>Alveolata</taxon>
        <taxon>Ciliophora</taxon>
        <taxon>Intramacronucleata</taxon>
        <taxon>Oligohymenophorea</taxon>
        <taxon>Peniculida</taxon>
        <taxon>Parameciidae</taxon>
        <taxon>Paramecium</taxon>
    </lineage>
</organism>
<evidence type="ECO:0000313" key="3">
    <source>
        <dbReference type="Proteomes" id="UP000683925"/>
    </source>
</evidence>
<dbReference type="PANTHER" id="PTHR19920">
    <property type="entry name" value="WD40 PROTEIN CIAO1"/>
    <property type="match status" value="1"/>
</dbReference>
<name>A0A8S1YFP0_PAROT</name>
<dbReference type="OrthoDB" id="406844at2759"/>
<accession>A0A8S1YFP0</accession>
<feature type="repeat" description="WD" evidence="1">
    <location>
        <begin position="259"/>
        <end position="291"/>
    </location>
</feature>
<evidence type="ECO:0000313" key="2">
    <source>
        <dbReference type="EMBL" id="CAD8212720.1"/>
    </source>
</evidence>
<keyword evidence="3" id="KW-1185">Reference proteome</keyword>
<dbReference type="AlphaFoldDB" id="A0A8S1YFP0"/>
<dbReference type="PROSITE" id="PS50294">
    <property type="entry name" value="WD_REPEATS_REGION"/>
    <property type="match status" value="2"/>
</dbReference>
<dbReference type="SMART" id="SM00320">
    <property type="entry name" value="WD40"/>
    <property type="match status" value="4"/>
</dbReference>
<gene>
    <name evidence="2" type="ORF">POCTA_138.1.T1590010</name>
</gene>
<keyword evidence="1" id="KW-0853">WD repeat</keyword>
<dbReference type="GO" id="GO:0016226">
    <property type="term" value="P:iron-sulfur cluster assembly"/>
    <property type="evidence" value="ECO:0007669"/>
    <property type="project" value="TreeGrafter"/>
</dbReference>
<feature type="repeat" description="WD" evidence="1">
    <location>
        <begin position="214"/>
        <end position="255"/>
    </location>
</feature>
<dbReference type="Proteomes" id="UP000683925">
    <property type="component" value="Unassembled WGS sequence"/>
</dbReference>
<dbReference type="InterPro" id="IPR001680">
    <property type="entry name" value="WD40_rpt"/>
</dbReference>
<evidence type="ECO:0000256" key="1">
    <source>
        <dbReference type="PROSITE-ProRule" id="PRU00221"/>
    </source>
</evidence>
<sequence length="475" mass="55737">MDILCPNQGHNNQIEFVCMRDSCQEYRFSCFECLQAGNHKSHIEDVQKFSSFLNLIKQQSSDYDNLMSKLENWINHMNNQCGELKKGLEMRYKEITELAKNFSINHFNELSSCFFSFQRSKEKLYSMIAESVGSLSETITNGRKILCLEPQIQQQVFNKELKPFKYELINKIKDEYIFAFAFNKEATLLVAGYESSKIRVFEFEQGQLRQLQELSNHSKRVRCVYFLQKSPSFISGSYDRSIIVWEASENRQFYCKQQLEGHTDDINCLIINNNEDLIISGSDDKTIRLWSKNVQWHCSQTLTYHNGSVFCISMNETQNQFISCAADNLIVVSQKDVNSSFWNILQTIKVEWGLRLCFISNTQFTYQPYNKKQMIIYEQSKFSQQFVKQKEIAVKSGNDCFWYFPQKYIKSKSLLLNKNGSSLNLIKIKENGEFIQEQIIDFDDNYIHGAISDDGEYLITWDCKTEEIQVRQYSE</sequence>
<dbReference type="GO" id="GO:0097361">
    <property type="term" value="C:cytosolic [4Fe-4S] assembly targeting complex"/>
    <property type="evidence" value="ECO:0007669"/>
    <property type="project" value="TreeGrafter"/>
</dbReference>
<protein>
    <submittedName>
        <fullName evidence="2">Uncharacterized protein</fullName>
    </submittedName>
</protein>
<dbReference type="PROSITE" id="PS50082">
    <property type="entry name" value="WD_REPEATS_2"/>
    <property type="match status" value="2"/>
</dbReference>
<dbReference type="Pfam" id="PF00400">
    <property type="entry name" value="WD40"/>
    <property type="match status" value="3"/>
</dbReference>
<reference evidence="2" key="1">
    <citation type="submission" date="2021-01" db="EMBL/GenBank/DDBJ databases">
        <authorList>
            <consortium name="Genoscope - CEA"/>
            <person name="William W."/>
        </authorList>
    </citation>
    <scope>NUCLEOTIDE SEQUENCE</scope>
</reference>